<keyword evidence="2" id="KW-0406">Ion transport</keyword>
<accession>A0ABR2U3N1</accession>
<gene>
    <name evidence="4" type="ORF">V6N11_072544</name>
</gene>
<keyword evidence="5" id="KW-1185">Reference proteome</keyword>
<feature type="transmembrane region" description="Helical" evidence="2">
    <location>
        <begin position="450"/>
        <end position="472"/>
    </location>
</feature>
<dbReference type="PANTHER" id="PTHR13890">
    <property type="entry name" value="RNA SPLICING PROTEIN MRS2, MITOCHONDRIAL"/>
    <property type="match status" value="1"/>
</dbReference>
<dbReference type="Gene3D" id="2.40.128.330">
    <property type="match status" value="1"/>
</dbReference>
<feature type="compositionally biased region" description="Pro residues" evidence="3">
    <location>
        <begin position="1"/>
        <end position="10"/>
    </location>
</feature>
<feature type="compositionally biased region" description="Polar residues" evidence="3">
    <location>
        <begin position="281"/>
        <end position="290"/>
    </location>
</feature>
<evidence type="ECO:0000256" key="2">
    <source>
        <dbReference type="RuleBase" id="RU366041"/>
    </source>
</evidence>
<feature type="transmembrane region" description="Helical" evidence="2">
    <location>
        <begin position="407"/>
        <end position="430"/>
    </location>
</feature>
<dbReference type="CDD" id="cd12823">
    <property type="entry name" value="Mrs2_Mfm1p-like"/>
    <property type="match status" value="1"/>
</dbReference>
<evidence type="ECO:0000256" key="3">
    <source>
        <dbReference type="SAM" id="MobiDB-lite"/>
    </source>
</evidence>
<name>A0ABR2U3N1_9ROSI</name>
<keyword evidence="2" id="KW-0812">Transmembrane</keyword>
<protein>
    <recommendedName>
        <fullName evidence="2">Magnesium transporter</fullName>
    </recommendedName>
</protein>
<dbReference type="Pfam" id="PF22099">
    <property type="entry name" value="MRS2-like"/>
    <property type="match status" value="3"/>
</dbReference>
<comment type="similarity">
    <text evidence="1 2">Belongs to the CorA metal ion transporter (MIT) (TC 1.A.35.5) family.</text>
</comment>
<comment type="function">
    <text evidence="2">Magnesium transporter that may mediate the influx of magnesium.</text>
</comment>
<feature type="region of interest" description="Disordered" evidence="3">
    <location>
        <begin position="1"/>
        <end position="23"/>
    </location>
</feature>
<keyword evidence="2" id="KW-0460">Magnesium</keyword>
<comment type="subcellular location">
    <subcellularLocation>
        <location evidence="2">Membrane</location>
        <topology evidence="2">Multi-pass membrane protein</topology>
    </subcellularLocation>
</comment>
<feature type="region of interest" description="Disordered" evidence="3">
    <location>
        <begin position="281"/>
        <end position="350"/>
    </location>
</feature>
<dbReference type="Proteomes" id="UP001396334">
    <property type="component" value="Unassembled WGS sequence"/>
</dbReference>
<comment type="caution">
    <text evidence="4">The sequence shown here is derived from an EMBL/GenBank/DDBJ whole genome shotgun (WGS) entry which is preliminary data.</text>
</comment>
<keyword evidence="2" id="KW-0472">Membrane</keyword>
<dbReference type="PANTHER" id="PTHR13890:SF35">
    <property type="entry name" value="MAGNESIUM TRANSPORTER MRS2-3"/>
    <property type="match status" value="1"/>
</dbReference>
<keyword evidence="2" id="KW-0813">Transport</keyword>
<evidence type="ECO:0000256" key="1">
    <source>
        <dbReference type="ARBA" id="ARBA00007535"/>
    </source>
</evidence>
<evidence type="ECO:0000313" key="4">
    <source>
        <dbReference type="EMBL" id="KAK9044229.1"/>
    </source>
</evidence>
<evidence type="ECO:0000313" key="5">
    <source>
        <dbReference type="Proteomes" id="UP001396334"/>
    </source>
</evidence>
<feature type="compositionally biased region" description="Basic and acidic residues" evidence="3">
    <location>
        <begin position="326"/>
        <end position="345"/>
    </location>
</feature>
<dbReference type="EMBL" id="JBBPBN010000003">
    <property type="protein sequence ID" value="KAK9044229.1"/>
    <property type="molecule type" value="Genomic_DNA"/>
</dbReference>
<dbReference type="InterPro" id="IPR039204">
    <property type="entry name" value="MRS2-like"/>
</dbReference>
<reference evidence="4 5" key="1">
    <citation type="journal article" date="2024" name="G3 (Bethesda)">
        <title>Genome assembly of Hibiscus sabdariffa L. provides insights into metabolisms of medicinal natural products.</title>
        <authorList>
            <person name="Kim T."/>
        </authorList>
    </citation>
    <scope>NUCLEOTIDE SEQUENCE [LARGE SCALE GENOMIC DNA]</scope>
    <source>
        <strain evidence="4">TK-2024</strain>
        <tissue evidence="4">Old leaves</tissue>
    </source>
</reference>
<sequence length="479" mass="53092">MGAGTPPPSSKPEDDPDPSNQSATIANQTPAFTGLAHRKKGTTVRSWLVLDSTAQTMRVEAGKHSIMRRTGLPGRDLRILDPLLSYPSTVLGRERAIVINLEHIKAIITAQEVLLLNSKDPSVTPFVNELQRRIQLHYQANQSEESAIDDTNCIIRTTSQHLLPRISQLLNQMEEGKAEEKQGGENQEGTKILPFEFVALEACLEAACGCLESETSTLEQEAHPALDRLASKISTLNLERVRQIKSRLVAITGRVQKVRDELEHLLDDDGDMAEMYLTEKQQCENSSTPSLNELDEEDEVVEPNKDDSTPAEAPLMPCYEGEDAQDSDKPQDHSFDAVTGRDSHVSRSSSDHSLIGKHFNVQELEMLLEAYFVQVDGTLNKLSTLREYVDDTEDYINIMLDDKQNHLLQMGVMLSTATLVISAFVVVAGIFGMNIHIDLFDQDKAGMPEFLWTIGGSTAGTIFLYVIAIAWCKYKGLLG</sequence>
<keyword evidence="2" id="KW-1133">Transmembrane helix</keyword>
<organism evidence="4 5">
    <name type="scientific">Hibiscus sabdariffa</name>
    <name type="common">roselle</name>
    <dbReference type="NCBI Taxonomy" id="183260"/>
    <lineage>
        <taxon>Eukaryota</taxon>
        <taxon>Viridiplantae</taxon>
        <taxon>Streptophyta</taxon>
        <taxon>Embryophyta</taxon>
        <taxon>Tracheophyta</taxon>
        <taxon>Spermatophyta</taxon>
        <taxon>Magnoliopsida</taxon>
        <taxon>eudicotyledons</taxon>
        <taxon>Gunneridae</taxon>
        <taxon>Pentapetalae</taxon>
        <taxon>rosids</taxon>
        <taxon>malvids</taxon>
        <taxon>Malvales</taxon>
        <taxon>Malvaceae</taxon>
        <taxon>Malvoideae</taxon>
        <taxon>Hibiscus</taxon>
    </lineage>
</organism>
<dbReference type="Gene3D" id="1.20.58.340">
    <property type="entry name" value="Magnesium transport protein CorA, transmembrane region"/>
    <property type="match status" value="1"/>
</dbReference>
<proteinExistence type="inferred from homology"/>